<evidence type="ECO:0000313" key="3">
    <source>
        <dbReference type="EMBL" id="CAI8023896.1"/>
    </source>
</evidence>
<feature type="compositionally biased region" description="Low complexity" evidence="1">
    <location>
        <begin position="96"/>
        <end position="111"/>
    </location>
</feature>
<dbReference type="EMBL" id="CASHTH010002042">
    <property type="protein sequence ID" value="CAI8023896.1"/>
    <property type="molecule type" value="Genomic_DNA"/>
</dbReference>
<comment type="caution">
    <text evidence="3">The sequence shown here is derived from an EMBL/GenBank/DDBJ whole genome shotgun (WGS) entry which is preliminary data.</text>
</comment>
<keyword evidence="3" id="KW-0067">ATP-binding</keyword>
<name>A0AA35S858_GEOBA</name>
<protein>
    <submittedName>
        <fullName evidence="3">Werner syndrome ATP-dependent helicase homolog</fullName>
    </submittedName>
</protein>
<dbReference type="InterPro" id="IPR029491">
    <property type="entry name" value="Helicase_HTH"/>
</dbReference>
<evidence type="ECO:0000256" key="1">
    <source>
        <dbReference type="SAM" id="MobiDB-lite"/>
    </source>
</evidence>
<feature type="region of interest" description="Disordered" evidence="1">
    <location>
        <begin position="96"/>
        <end position="152"/>
    </location>
</feature>
<keyword evidence="3" id="KW-0378">Hydrolase</keyword>
<evidence type="ECO:0000313" key="4">
    <source>
        <dbReference type="Proteomes" id="UP001174909"/>
    </source>
</evidence>
<feature type="compositionally biased region" description="Basic residues" evidence="1">
    <location>
        <begin position="139"/>
        <end position="152"/>
    </location>
</feature>
<dbReference type="GO" id="GO:0004386">
    <property type="term" value="F:helicase activity"/>
    <property type="evidence" value="ECO:0007669"/>
    <property type="project" value="UniProtKB-KW"/>
</dbReference>
<dbReference type="AlphaFoldDB" id="A0AA35S858"/>
<proteinExistence type="predicted"/>
<evidence type="ECO:0000259" key="2">
    <source>
        <dbReference type="Pfam" id="PF14493"/>
    </source>
</evidence>
<keyword evidence="4" id="KW-1185">Reference proteome</keyword>
<dbReference type="Pfam" id="PF14493">
    <property type="entry name" value="HTH_40"/>
    <property type="match status" value="1"/>
</dbReference>
<organism evidence="3 4">
    <name type="scientific">Geodia barretti</name>
    <name type="common">Barrett's horny sponge</name>
    <dbReference type="NCBI Taxonomy" id="519541"/>
    <lineage>
        <taxon>Eukaryota</taxon>
        <taxon>Metazoa</taxon>
        <taxon>Porifera</taxon>
        <taxon>Demospongiae</taxon>
        <taxon>Heteroscleromorpha</taxon>
        <taxon>Tetractinellida</taxon>
        <taxon>Astrophorina</taxon>
        <taxon>Geodiidae</taxon>
        <taxon>Geodia</taxon>
    </lineage>
</organism>
<reference evidence="3" key="1">
    <citation type="submission" date="2023-03" db="EMBL/GenBank/DDBJ databases">
        <authorList>
            <person name="Steffen K."/>
            <person name="Cardenas P."/>
        </authorList>
    </citation>
    <scope>NUCLEOTIDE SEQUENCE</scope>
</reference>
<sequence>MKRRSLTGSTVLGHLAKALEMGYFVDYRRAGLTAELEDTITIAIRREPIFSNVASLRLIKDQLPDDIAYGHINLVIAVLKIKTGYVSSTESTVCPTLSTPSHSSTTSTSPPAQLHASCHASSQAKKRKLPFAPGNPGRNWKRSRNNKTGKFW</sequence>
<keyword evidence="3" id="KW-0347">Helicase</keyword>
<gene>
    <name evidence="3" type="ORF">GBAR_LOCUS13941</name>
</gene>
<dbReference type="Proteomes" id="UP001174909">
    <property type="component" value="Unassembled WGS sequence"/>
</dbReference>
<accession>A0AA35S858</accession>
<keyword evidence="3" id="KW-0547">Nucleotide-binding</keyword>
<feature type="domain" description="Helicase Helix-turn-helix" evidence="2">
    <location>
        <begin position="2"/>
        <end position="76"/>
    </location>
</feature>